<comment type="caution">
    <text evidence="1">The sequence shown here is derived from an EMBL/GenBank/DDBJ whole genome shotgun (WGS) entry which is preliminary data.</text>
</comment>
<proteinExistence type="predicted"/>
<evidence type="ECO:0000313" key="1">
    <source>
        <dbReference type="EMBL" id="EKE29701.1"/>
    </source>
</evidence>
<organism evidence="1">
    <name type="scientific">uncultured bacterium</name>
    <name type="common">gcode 4</name>
    <dbReference type="NCBI Taxonomy" id="1234023"/>
    <lineage>
        <taxon>Bacteria</taxon>
        <taxon>environmental samples</taxon>
    </lineage>
</organism>
<gene>
    <name evidence="1" type="ORF">ACD_2C00117G0001</name>
</gene>
<accession>K2FES5</accession>
<dbReference type="AlphaFoldDB" id="K2FES5"/>
<name>K2FES5_9BACT</name>
<sequence length="405" mass="46519">MLKVFTWSTYYFVPTPTLFWLNSWTWNVVYDNTFWSWKDLLPWVNNVAVFDSSKVYASTSSTWLSTTEVTALMVTIQSAYLTWNVTTPAVQAIVAASWAELINIWEGLVKNSLWGGINLSSSENSDPIQNLGSGWIISYYWGYTIHTFLTGWTFDMTWSWTVDVLVVAWGGWGGWIQGWGGWAWWLRYVSSLNVSAQSYMVTVGAGWVWSTARWIKWTNWGNSIFSTVTAIGWGWGWTENYPANSIWSDGGSWGWGSAWNTNANWGAGVAGQWNNWGIGKVVGTLYAGGGWGGWAGSTWVSADNSKWGDWGLWFNSSINWTNTFYAWGGWWGWDNRATTIFWWSGWNWWGWTGWAWELSSINGANWAPNTWGGWWGWAYVSSPITDWKWWNWGSWIVIIRYLTIN</sequence>
<reference evidence="1" key="1">
    <citation type="journal article" date="2012" name="Science">
        <title>Fermentation, hydrogen, and sulfur metabolism in multiple uncultivated bacterial phyla.</title>
        <authorList>
            <person name="Wrighton K.C."/>
            <person name="Thomas B.C."/>
            <person name="Sharon I."/>
            <person name="Miller C.S."/>
            <person name="Castelle C.J."/>
            <person name="VerBerkmoes N.C."/>
            <person name="Wilkins M.J."/>
            <person name="Hettich R.L."/>
            <person name="Lipton M.S."/>
            <person name="Williams K.H."/>
            <person name="Long P.E."/>
            <person name="Banfield J.F."/>
        </authorList>
    </citation>
    <scope>NUCLEOTIDE SEQUENCE [LARGE SCALE GENOMIC DNA]</scope>
</reference>
<dbReference type="EMBL" id="AMFJ01000117">
    <property type="protein sequence ID" value="EKE29701.1"/>
    <property type="molecule type" value="Genomic_DNA"/>
</dbReference>
<protein>
    <submittedName>
        <fullName evidence="1">Uncharacterized protein</fullName>
    </submittedName>
</protein>